<dbReference type="EMBL" id="JACATZ010000001">
    <property type="protein sequence ID" value="NWJ46100.1"/>
    <property type="molecule type" value="Genomic_DNA"/>
</dbReference>
<organism evidence="1 3">
    <name type="scientific">Candidatus Chlorohelix allophototropha</name>
    <dbReference type="NCBI Taxonomy" id="3003348"/>
    <lineage>
        <taxon>Bacteria</taxon>
        <taxon>Bacillati</taxon>
        <taxon>Chloroflexota</taxon>
        <taxon>Chloroflexia</taxon>
        <taxon>Candidatus Chloroheliales</taxon>
        <taxon>Candidatus Chloroheliaceae</taxon>
        <taxon>Candidatus Chlorohelix</taxon>
    </lineage>
</organism>
<evidence type="ECO:0000313" key="3">
    <source>
        <dbReference type="Proteomes" id="UP000521676"/>
    </source>
</evidence>
<reference evidence="1 3" key="1">
    <citation type="submission" date="2020-06" db="EMBL/GenBank/DDBJ databases">
        <title>Anoxygenic phototrophic Chloroflexota member uses a Type I reaction center.</title>
        <authorList>
            <person name="Tsuji J.M."/>
            <person name="Shaw N.A."/>
            <person name="Nagashima S."/>
            <person name="Venkiteswaran J."/>
            <person name="Schiff S.L."/>
            <person name="Hanada S."/>
            <person name="Tank M."/>
            <person name="Neufeld J.D."/>
        </authorList>
    </citation>
    <scope>NUCLEOTIDE SEQUENCE [LARGE SCALE GENOMIC DNA]</scope>
    <source>
        <strain evidence="1">L227-S17</strain>
    </source>
</reference>
<keyword evidence="4" id="KW-1185">Reference proteome</keyword>
<proteinExistence type="predicted"/>
<dbReference type="RefSeq" id="WP_341467363.1">
    <property type="nucleotide sequence ID" value="NZ_CP128399.1"/>
</dbReference>
<evidence type="ECO:0000313" key="4">
    <source>
        <dbReference type="Proteomes" id="UP001431572"/>
    </source>
</evidence>
<evidence type="ECO:0000313" key="2">
    <source>
        <dbReference type="EMBL" id="WJW65479.1"/>
    </source>
</evidence>
<protein>
    <submittedName>
        <fullName evidence="1">Uncharacterized protein</fullName>
    </submittedName>
</protein>
<name>A0A8T7M1U6_9CHLR</name>
<reference evidence="2" key="2">
    <citation type="journal article" date="2024" name="Nature">
        <title>Anoxygenic phototroph of the Chloroflexota uses a type I reaction centre.</title>
        <authorList>
            <person name="Tsuji J.M."/>
            <person name="Shaw N.A."/>
            <person name="Nagashima S."/>
            <person name="Venkiteswaran J.J."/>
            <person name="Schiff S.L."/>
            <person name="Watanabe T."/>
            <person name="Fukui M."/>
            <person name="Hanada S."/>
            <person name="Tank M."/>
            <person name="Neufeld J.D."/>
        </authorList>
    </citation>
    <scope>NUCLEOTIDE SEQUENCE</scope>
    <source>
        <strain evidence="2">L227-S17</strain>
    </source>
</reference>
<sequence>MERKFISHKTEKANLLNKSSPQQNASTNGTSNTILTIRVTLVKSVCGRKPKIGGGLASLRERNANAVTKTL</sequence>
<gene>
    <name evidence="1" type="ORF">HXX08_09500</name>
    <name evidence="2" type="ORF">OZ401_001244</name>
</gene>
<dbReference type="AlphaFoldDB" id="A0A8T7M1U6"/>
<accession>A0A8T7M1U6</accession>
<dbReference type="EMBL" id="CP128399">
    <property type="protein sequence ID" value="WJW65479.1"/>
    <property type="molecule type" value="Genomic_DNA"/>
</dbReference>
<dbReference type="Proteomes" id="UP001431572">
    <property type="component" value="Chromosome 1"/>
</dbReference>
<evidence type="ECO:0000313" key="1">
    <source>
        <dbReference type="EMBL" id="NWJ46100.1"/>
    </source>
</evidence>
<dbReference type="Proteomes" id="UP000521676">
    <property type="component" value="Unassembled WGS sequence"/>
</dbReference>